<proteinExistence type="predicted"/>
<dbReference type="AlphaFoldDB" id="A0A8J9YB62"/>
<accession>A0A8J9YB62</accession>
<dbReference type="OrthoDB" id="6782751at2759"/>
<feature type="non-terminal residue" evidence="2">
    <location>
        <position position="76"/>
    </location>
</feature>
<evidence type="ECO:0000313" key="2">
    <source>
        <dbReference type="EMBL" id="CAH0719955.1"/>
    </source>
</evidence>
<gene>
    <name evidence="2" type="ORF">BINO364_LOCUS6240</name>
</gene>
<sequence>MNKVYAKVGYRIYDPVKNLVTTSRDVVILEKKRNRDTVMEESVVKLEPFESSSSESDYRDVEEENVDPIAKEQQDK</sequence>
<feature type="region of interest" description="Disordered" evidence="1">
    <location>
        <begin position="48"/>
        <end position="76"/>
    </location>
</feature>
<dbReference type="Proteomes" id="UP000838878">
    <property type="component" value="Chromosome 14"/>
</dbReference>
<reference evidence="2" key="1">
    <citation type="submission" date="2021-12" db="EMBL/GenBank/DDBJ databases">
        <authorList>
            <person name="Martin H S."/>
        </authorList>
    </citation>
    <scope>NUCLEOTIDE SEQUENCE</scope>
</reference>
<protein>
    <submittedName>
        <fullName evidence="2">Uncharacterized protein</fullName>
    </submittedName>
</protein>
<keyword evidence="3" id="KW-1185">Reference proteome</keyword>
<evidence type="ECO:0000256" key="1">
    <source>
        <dbReference type="SAM" id="MobiDB-lite"/>
    </source>
</evidence>
<evidence type="ECO:0000313" key="3">
    <source>
        <dbReference type="Proteomes" id="UP000838878"/>
    </source>
</evidence>
<dbReference type="EMBL" id="OV170234">
    <property type="protein sequence ID" value="CAH0719955.1"/>
    <property type="molecule type" value="Genomic_DNA"/>
</dbReference>
<name>A0A8J9YB62_9NEOP</name>
<organism evidence="2 3">
    <name type="scientific">Brenthis ino</name>
    <name type="common">lesser marbled fritillary</name>
    <dbReference type="NCBI Taxonomy" id="405034"/>
    <lineage>
        <taxon>Eukaryota</taxon>
        <taxon>Metazoa</taxon>
        <taxon>Ecdysozoa</taxon>
        <taxon>Arthropoda</taxon>
        <taxon>Hexapoda</taxon>
        <taxon>Insecta</taxon>
        <taxon>Pterygota</taxon>
        <taxon>Neoptera</taxon>
        <taxon>Endopterygota</taxon>
        <taxon>Lepidoptera</taxon>
        <taxon>Glossata</taxon>
        <taxon>Ditrysia</taxon>
        <taxon>Papilionoidea</taxon>
        <taxon>Nymphalidae</taxon>
        <taxon>Heliconiinae</taxon>
        <taxon>Argynnini</taxon>
        <taxon>Brenthis</taxon>
    </lineage>
</organism>